<name>A0A0L8N5G4_STRVG</name>
<dbReference type="OrthoDB" id="3378334at2"/>
<dbReference type="AlphaFoldDB" id="A0A0L8N5G4"/>
<reference evidence="2" key="1">
    <citation type="submission" date="2015-07" db="EMBL/GenBank/DDBJ databases">
        <authorList>
            <consortium name="Consortium for Microbial Forensics and Genomics (microFORGE)"/>
            <person name="Knight B.M."/>
            <person name="Roberts D.P."/>
            <person name="Lin D."/>
            <person name="Hari K."/>
            <person name="Fletcher J."/>
            <person name="Melcher U."/>
            <person name="Blagden T."/>
            <person name="Winegar R.A."/>
        </authorList>
    </citation>
    <scope>NUCLEOTIDE SEQUENCE [LARGE SCALE GENOMIC DNA]</scope>
    <source>
        <strain evidence="2">NRRL B-1447</strain>
    </source>
</reference>
<evidence type="ECO:0000313" key="2">
    <source>
        <dbReference type="Proteomes" id="UP000037084"/>
    </source>
</evidence>
<protein>
    <submittedName>
        <fullName evidence="1">Prevent-host-death family protein</fullName>
    </submittedName>
</protein>
<dbReference type="EMBL" id="LGUV01000001">
    <property type="protein sequence ID" value="KOG57944.1"/>
    <property type="molecule type" value="Genomic_DNA"/>
</dbReference>
<accession>A0A0L8N5G4</accession>
<comment type="caution">
    <text evidence="1">The sequence shown here is derived from an EMBL/GenBank/DDBJ whole genome shotgun (WGS) entry which is preliminary data.</text>
</comment>
<dbReference type="Proteomes" id="UP000037084">
    <property type="component" value="Unassembled WGS sequence"/>
</dbReference>
<gene>
    <name evidence="1" type="ORF">ADK75_00620</name>
</gene>
<sequence>MSLAYLGAEPESVSFTDLSRNPKAVAARAAALGVLRVTHRDAPDMVLTTAMHAERTEENLTTASRLFLALMKHDDGARSLLLALPEVFPWVRHLDDEEMRAFTVELLEALSDAAELGARDAVHRALVSWRATARINADPEQLKAALHPLDGDDLGPVEVGG</sequence>
<proteinExistence type="predicted"/>
<dbReference type="PATRIC" id="fig|1961.12.peg.132"/>
<evidence type="ECO:0000313" key="1">
    <source>
        <dbReference type="EMBL" id="KOG57944.1"/>
    </source>
</evidence>
<organism evidence="1 2">
    <name type="scientific">Streptomyces virginiae</name>
    <name type="common">Streptomyces cinnamonensis</name>
    <dbReference type="NCBI Taxonomy" id="1961"/>
    <lineage>
        <taxon>Bacteria</taxon>
        <taxon>Bacillati</taxon>
        <taxon>Actinomycetota</taxon>
        <taxon>Actinomycetes</taxon>
        <taxon>Kitasatosporales</taxon>
        <taxon>Streptomycetaceae</taxon>
        <taxon>Streptomyces</taxon>
    </lineage>
</organism>
<dbReference type="RefSeq" id="WP_053167196.1">
    <property type="nucleotide sequence ID" value="NZ_LGUV01000001.1"/>
</dbReference>